<evidence type="ECO:0000256" key="5">
    <source>
        <dbReference type="RuleBase" id="RU364054"/>
    </source>
</evidence>
<name>A0A1B6GFG1_9HEMI</name>
<sequence length="267" mass="31687">MVRLITQLTAKEEEMFRNMVRRLNTLVSTAKQLDVRLMIDAEQSYFQPAISRITLEMMRKYNREKAVVFNTYQCYLREVFNEVTTDLEQAKRQNFYFGAKLVRGAYMEQERARAVALNYPDPINETYEKTSEMYHRVLTECLRRIKETKDNSEDKRIAIMVASHNEDTIRFAIKKMSEIGILPEDKVICFGQLLGMCDYITFPLGQARYSAFKYIPYGPVQEVLPYLSRRAQENKSVLQKIEKEKRLLRLELWRRLKRGQLFYKPKG</sequence>
<evidence type="ECO:0000256" key="4">
    <source>
        <dbReference type="ARBA" id="ARBA00023062"/>
    </source>
</evidence>
<reference evidence="7" key="1">
    <citation type="submission" date="2015-11" db="EMBL/GenBank/DDBJ databases">
        <title>De novo transcriptome assembly of four potential Pierce s Disease insect vectors from Arizona vineyards.</title>
        <authorList>
            <person name="Tassone E.E."/>
        </authorList>
    </citation>
    <scope>NUCLEOTIDE SEQUENCE</scope>
</reference>
<organism evidence="7">
    <name type="scientific">Cuerna arida</name>
    <dbReference type="NCBI Taxonomy" id="1464854"/>
    <lineage>
        <taxon>Eukaryota</taxon>
        <taxon>Metazoa</taxon>
        <taxon>Ecdysozoa</taxon>
        <taxon>Arthropoda</taxon>
        <taxon>Hexapoda</taxon>
        <taxon>Insecta</taxon>
        <taxon>Pterygota</taxon>
        <taxon>Neoptera</taxon>
        <taxon>Paraneoptera</taxon>
        <taxon>Hemiptera</taxon>
        <taxon>Auchenorrhyncha</taxon>
        <taxon>Membracoidea</taxon>
        <taxon>Cicadellidae</taxon>
        <taxon>Cicadellinae</taxon>
        <taxon>Proconiini</taxon>
        <taxon>Cuerna</taxon>
    </lineage>
</organism>
<evidence type="ECO:0000259" key="6">
    <source>
        <dbReference type="Pfam" id="PF01619"/>
    </source>
</evidence>
<dbReference type="Gene3D" id="3.20.20.220">
    <property type="match status" value="1"/>
</dbReference>
<evidence type="ECO:0000256" key="2">
    <source>
        <dbReference type="ARBA" id="ARBA00005869"/>
    </source>
</evidence>
<dbReference type="SUPFAM" id="SSF51730">
    <property type="entry name" value="FAD-linked oxidoreductase"/>
    <property type="match status" value="1"/>
</dbReference>
<proteinExistence type="inferred from homology"/>
<dbReference type="PANTHER" id="PTHR13914">
    <property type="entry name" value="PROLINE OXIDASE"/>
    <property type="match status" value="1"/>
</dbReference>
<feature type="domain" description="Proline dehydrogenase" evidence="6">
    <location>
        <begin position="15"/>
        <end position="241"/>
    </location>
</feature>
<evidence type="ECO:0000313" key="7">
    <source>
        <dbReference type="EMBL" id="JAS61168.1"/>
    </source>
</evidence>
<comment type="cofactor">
    <cofactor evidence="5">
        <name>FAD</name>
        <dbReference type="ChEBI" id="CHEBI:57692"/>
    </cofactor>
</comment>
<dbReference type="GO" id="GO:0004657">
    <property type="term" value="F:proline dehydrogenase activity"/>
    <property type="evidence" value="ECO:0007669"/>
    <property type="project" value="UniProtKB-EC"/>
</dbReference>
<dbReference type="AlphaFoldDB" id="A0A1B6GFG1"/>
<dbReference type="InterPro" id="IPR029041">
    <property type="entry name" value="FAD-linked_oxidoreductase-like"/>
</dbReference>
<evidence type="ECO:0000256" key="3">
    <source>
        <dbReference type="ARBA" id="ARBA00023002"/>
    </source>
</evidence>
<keyword evidence="5" id="KW-0274">FAD</keyword>
<dbReference type="PANTHER" id="PTHR13914:SF0">
    <property type="entry name" value="PROLINE DEHYDROGENASE 1, MITOCHONDRIAL"/>
    <property type="match status" value="1"/>
</dbReference>
<dbReference type="GO" id="GO:0005739">
    <property type="term" value="C:mitochondrion"/>
    <property type="evidence" value="ECO:0007669"/>
    <property type="project" value="TreeGrafter"/>
</dbReference>
<gene>
    <name evidence="7" type="ORF">g.1908</name>
</gene>
<protein>
    <recommendedName>
        <fullName evidence="5">Proline dehydrogenase</fullName>
        <ecNumber evidence="5">1.5.5.2</ecNumber>
    </recommendedName>
</protein>
<dbReference type="InterPro" id="IPR015659">
    <property type="entry name" value="Proline_oxidase"/>
</dbReference>
<dbReference type="Pfam" id="PF01619">
    <property type="entry name" value="Pro_dh"/>
    <property type="match status" value="1"/>
</dbReference>
<accession>A0A1B6GFG1</accession>
<feature type="non-terminal residue" evidence="7">
    <location>
        <position position="267"/>
    </location>
</feature>
<dbReference type="EC" id="1.5.5.2" evidence="5"/>
<comment type="catalytic activity">
    <reaction evidence="5">
        <text>L-proline + a quinone = (S)-1-pyrroline-5-carboxylate + a quinol + H(+)</text>
        <dbReference type="Rhea" id="RHEA:23784"/>
        <dbReference type="ChEBI" id="CHEBI:15378"/>
        <dbReference type="ChEBI" id="CHEBI:17388"/>
        <dbReference type="ChEBI" id="CHEBI:24646"/>
        <dbReference type="ChEBI" id="CHEBI:60039"/>
        <dbReference type="ChEBI" id="CHEBI:132124"/>
        <dbReference type="EC" id="1.5.5.2"/>
    </reaction>
</comment>
<comment type="pathway">
    <text evidence="1">Amino-acid degradation; L-proline degradation into L-glutamate; L-glutamate from L-proline: step 1/2.</text>
</comment>
<keyword evidence="5" id="KW-0285">Flavoprotein</keyword>
<dbReference type="FunFam" id="3.20.20.220:FF:000012">
    <property type="entry name" value="Proline dehydrogenase"/>
    <property type="match status" value="1"/>
</dbReference>
<dbReference type="GO" id="GO:0071949">
    <property type="term" value="F:FAD binding"/>
    <property type="evidence" value="ECO:0007669"/>
    <property type="project" value="TreeGrafter"/>
</dbReference>
<dbReference type="InterPro" id="IPR002872">
    <property type="entry name" value="Proline_DH_dom"/>
</dbReference>
<keyword evidence="4 5" id="KW-0642">Proline metabolism</keyword>
<dbReference type="GO" id="GO:0010133">
    <property type="term" value="P:L-proline catabolic process to L-glutamate"/>
    <property type="evidence" value="ECO:0007669"/>
    <property type="project" value="TreeGrafter"/>
</dbReference>
<keyword evidence="3 5" id="KW-0560">Oxidoreductase</keyword>
<comment type="function">
    <text evidence="5">Converts proline to delta-1-pyrroline-5-carboxylate.</text>
</comment>
<evidence type="ECO:0000256" key="1">
    <source>
        <dbReference type="ARBA" id="ARBA00004739"/>
    </source>
</evidence>
<dbReference type="EMBL" id="GECZ01008601">
    <property type="protein sequence ID" value="JAS61168.1"/>
    <property type="molecule type" value="Transcribed_RNA"/>
</dbReference>
<comment type="similarity">
    <text evidence="2 5">Belongs to the proline oxidase family.</text>
</comment>